<evidence type="ECO:0000313" key="3">
    <source>
        <dbReference type="Proteomes" id="UP000034665"/>
    </source>
</evidence>
<keyword evidence="1" id="KW-1133">Transmembrane helix</keyword>
<evidence type="ECO:0000313" key="2">
    <source>
        <dbReference type="EMBL" id="KKR12496.1"/>
    </source>
</evidence>
<name>A0A0G0NI44_9BACT</name>
<feature type="transmembrane region" description="Helical" evidence="1">
    <location>
        <begin position="12"/>
        <end position="34"/>
    </location>
</feature>
<accession>A0A0G0NI44</accession>
<keyword evidence="1" id="KW-0472">Membrane</keyword>
<evidence type="ECO:0000256" key="1">
    <source>
        <dbReference type="SAM" id="Phobius"/>
    </source>
</evidence>
<protein>
    <submittedName>
        <fullName evidence="2">Uncharacterized protein</fullName>
    </submittedName>
</protein>
<sequence>MRTYTYGQRGKACNKALAVTMVGAIIILLADLSLPKPQSIPWVCAGVLLAVFGLALMTYVGSRFKRCEGSVLEVLDGKVVTHHAEPFYYKLKELGGVQLVSVPMDAFSVSKKVFFTAGQGVASFELECFIGVVNWQNFYDAFLRQGECQTARTPKEVAELSLRSFLKGYFFFGKMYYDSGCSEEFVCVATTPLAEAHLQRQLATHGLGCSMVKPKFQNDTHFIL</sequence>
<comment type="caution">
    <text evidence="2">The sequence shown here is derived from an EMBL/GenBank/DDBJ whole genome shotgun (WGS) entry which is preliminary data.</text>
</comment>
<gene>
    <name evidence="2" type="ORF">UT41_C0001G0040</name>
</gene>
<proteinExistence type="predicted"/>
<dbReference type="AlphaFoldDB" id="A0A0G0NI44"/>
<dbReference type="EMBL" id="LBWR01000001">
    <property type="protein sequence ID" value="KKR12496.1"/>
    <property type="molecule type" value="Genomic_DNA"/>
</dbReference>
<reference evidence="2 3" key="1">
    <citation type="journal article" date="2015" name="Nature">
        <title>rRNA introns, odd ribosomes, and small enigmatic genomes across a large radiation of phyla.</title>
        <authorList>
            <person name="Brown C.T."/>
            <person name="Hug L.A."/>
            <person name="Thomas B.C."/>
            <person name="Sharon I."/>
            <person name="Castelle C.J."/>
            <person name="Singh A."/>
            <person name="Wilkins M.J."/>
            <person name="Williams K.H."/>
            <person name="Banfield J.F."/>
        </authorList>
    </citation>
    <scope>NUCLEOTIDE SEQUENCE [LARGE SCALE GENOMIC DNA]</scope>
</reference>
<feature type="transmembrane region" description="Helical" evidence="1">
    <location>
        <begin position="40"/>
        <end position="60"/>
    </location>
</feature>
<dbReference type="Proteomes" id="UP000034665">
    <property type="component" value="Unassembled WGS sequence"/>
</dbReference>
<organism evidence="2 3">
    <name type="scientific">Candidatus Wolfebacteria bacterium GW2011_GWC2_39_22</name>
    <dbReference type="NCBI Taxonomy" id="1619013"/>
    <lineage>
        <taxon>Bacteria</taxon>
        <taxon>Candidatus Wolfeibacteriota</taxon>
    </lineage>
</organism>
<keyword evidence="1" id="KW-0812">Transmembrane</keyword>